<accession>A0ABR9XSD2</accession>
<organism evidence="1 2">
    <name type="scientific">Prosthecochloris ethylica</name>
    <dbReference type="NCBI Taxonomy" id="2743976"/>
    <lineage>
        <taxon>Bacteria</taxon>
        <taxon>Pseudomonadati</taxon>
        <taxon>Chlorobiota</taxon>
        <taxon>Chlorobiia</taxon>
        <taxon>Chlorobiales</taxon>
        <taxon>Chlorobiaceae</taxon>
        <taxon>Prosthecochloris</taxon>
    </lineage>
</organism>
<dbReference type="PANTHER" id="PTHR10357:SF179">
    <property type="entry name" value="NEUTRAL AND BASIC AMINO ACID TRANSPORT PROTEIN RBAT"/>
    <property type="match status" value="1"/>
</dbReference>
<protein>
    <submittedName>
        <fullName evidence="1">Alpha-amylase</fullName>
    </submittedName>
</protein>
<name>A0ABR9XSD2_9CHLB</name>
<reference evidence="1 2" key="1">
    <citation type="journal article" date="2020" name="Microorganisms">
        <title>Simultaneous Genome Sequencing of Prosthecochloris ethylica and Desulfuromonas acetoxidans within a Syntrophic Mixture Reveals Unique Pili and Protein Interactions.</title>
        <authorList>
            <person name="Kyndt J.A."/>
            <person name="Van Beeumen J.J."/>
            <person name="Meyer T.E."/>
        </authorList>
    </citation>
    <scope>NUCLEOTIDE SEQUENCE [LARGE SCALE GENOMIC DNA]</scope>
    <source>
        <strain evidence="1 2">N3</strain>
    </source>
</reference>
<comment type="caution">
    <text evidence="1">The sequence shown here is derived from an EMBL/GenBank/DDBJ whole genome shotgun (WGS) entry which is preliminary data.</text>
</comment>
<dbReference type="PANTHER" id="PTHR10357">
    <property type="entry name" value="ALPHA-AMYLASE FAMILY MEMBER"/>
    <property type="match status" value="1"/>
</dbReference>
<sequence>MKPSTPHLEKILAALEDAKNRHFPGTYHIPRLWQDDETGTATVNPARYYHDILSRIAASPETPIVNSAESADDWTRRAVVYNLFPRLTTAFDHNRDSAISPEPLPGGFRETGTFLKSIALLPYIRRLGANTVYLLPVTTPGNQQKKGALGSPYAVKNHFDIDPMLHEPVLGLSAETELKAFIEAAHHMGIRVVLEYVFRTASVDNDWIPQHPDWFYWLDETLAETFEAPHFDQDTLNRIYEQVDKHDFTDLPQPSEEYRARFCPTPATVSQDTTGTYLGITGEGSTCRIASAFSDWPPDDRQPPWTDVTYLKMHSHKEFNYIAYNTIRMYDDALDRPEHTVTDLWDTLIRIIPHYQKTFAIDGAMIDMGHALPPRLKSGIVAEARKQNPAFAFWDENFDPSPSIKKEGFNAVFGSLPFVLQDPIYIRGLLNFLNKTGVAVPFFATGENHNTPRICHQFPRRNEGRNRARFIFALGIMLPAIPFIHSGMELCEWHPVNLGLNFSDRDRENFPVETLPLFSPAGYDWTEANELAPLHPFLRKALVIRERYHDIVSSGDKGSLVLPFVSSPDILAVLRKGRDKNLLFIGNSNPARATDGIMEFQAENLELMDLLNDRPRHIRNHKLEFRLDPGESIICELPA</sequence>
<dbReference type="InterPro" id="IPR017853">
    <property type="entry name" value="GH"/>
</dbReference>
<evidence type="ECO:0000313" key="1">
    <source>
        <dbReference type="EMBL" id="MBF0636918.1"/>
    </source>
</evidence>
<dbReference type="EMBL" id="JADGII010000009">
    <property type="protein sequence ID" value="MBF0636918.1"/>
    <property type="molecule type" value="Genomic_DNA"/>
</dbReference>
<dbReference type="Gene3D" id="3.20.20.80">
    <property type="entry name" value="Glycosidases"/>
    <property type="match status" value="1"/>
</dbReference>
<dbReference type="SUPFAM" id="SSF51445">
    <property type="entry name" value="(Trans)glycosidases"/>
    <property type="match status" value="1"/>
</dbReference>
<proteinExistence type="predicted"/>
<dbReference type="RefSeq" id="WP_175186678.1">
    <property type="nucleotide sequence ID" value="NZ_JABVZQ010000001.1"/>
</dbReference>
<dbReference type="Proteomes" id="UP000619838">
    <property type="component" value="Unassembled WGS sequence"/>
</dbReference>
<gene>
    <name evidence="1" type="ORF">INT08_06995</name>
</gene>
<keyword evidence="2" id="KW-1185">Reference proteome</keyword>
<evidence type="ECO:0000313" key="2">
    <source>
        <dbReference type="Proteomes" id="UP000619838"/>
    </source>
</evidence>